<sequence>MNTKDTNYSRLESQKEDANNKKFDSLSQKIKQFRNINSDILDQSERDLNSETGILGQLEERLNSLNSEILQQSRVFARILAQGGNRKLLRNVIIIVVSLIILYYILKYIF</sequence>
<dbReference type="Proteomes" id="UP000092321">
    <property type="component" value="Unassembled WGS sequence"/>
</dbReference>
<evidence type="ECO:0000313" key="3">
    <source>
        <dbReference type="EMBL" id="OBA28810.1"/>
    </source>
</evidence>
<dbReference type="EMBL" id="LXPE01000002">
    <property type="protein sequence ID" value="OBA28810.1"/>
    <property type="molecule type" value="Genomic_DNA"/>
</dbReference>
<dbReference type="OrthoDB" id="3063237at2759"/>
<proteinExistence type="predicted"/>
<evidence type="ECO:0000256" key="2">
    <source>
        <dbReference type="SAM" id="Phobius"/>
    </source>
</evidence>
<accession>A0A1B7TJ81</accession>
<keyword evidence="2" id="KW-0812">Transmembrane</keyword>
<keyword evidence="2" id="KW-0472">Membrane</keyword>
<reference evidence="4" key="1">
    <citation type="journal article" date="2016" name="Proc. Natl. Acad. Sci. U.S.A.">
        <title>Comparative genomics of biotechnologically important yeasts.</title>
        <authorList>
            <person name="Riley R."/>
            <person name="Haridas S."/>
            <person name="Wolfe K.H."/>
            <person name="Lopes M.R."/>
            <person name="Hittinger C.T."/>
            <person name="Goeker M."/>
            <person name="Salamov A.A."/>
            <person name="Wisecaver J.H."/>
            <person name="Long T.M."/>
            <person name="Calvey C.H."/>
            <person name="Aerts A.L."/>
            <person name="Barry K.W."/>
            <person name="Choi C."/>
            <person name="Clum A."/>
            <person name="Coughlan A.Y."/>
            <person name="Deshpande S."/>
            <person name="Douglass A.P."/>
            <person name="Hanson S.J."/>
            <person name="Klenk H.-P."/>
            <person name="LaButti K.M."/>
            <person name="Lapidus A."/>
            <person name="Lindquist E.A."/>
            <person name="Lipzen A.M."/>
            <person name="Meier-Kolthoff J.P."/>
            <person name="Ohm R.A."/>
            <person name="Otillar R.P."/>
            <person name="Pangilinan J.L."/>
            <person name="Peng Y."/>
            <person name="Rokas A."/>
            <person name="Rosa C.A."/>
            <person name="Scheuner C."/>
            <person name="Sibirny A.A."/>
            <person name="Slot J.C."/>
            <person name="Stielow J.B."/>
            <person name="Sun H."/>
            <person name="Kurtzman C.P."/>
            <person name="Blackwell M."/>
            <person name="Grigoriev I.V."/>
            <person name="Jeffries T.W."/>
        </authorList>
    </citation>
    <scope>NUCLEOTIDE SEQUENCE [LARGE SCALE GENOMIC DNA]</scope>
    <source>
        <strain evidence="4">NRRL Y-1626</strain>
    </source>
</reference>
<feature type="compositionally biased region" description="Polar residues" evidence="1">
    <location>
        <begin position="1"/>
        <end position="11"/>
    </location>
</feature>
<evidence type="ECO:0008006" key="5">
    <source>
        <dbReference type="Google" id="ProtNLM"/>
    </source>
</evidence>
<comment type="caution">
    <text evidence="3">The sequence shown here is derived from an EMBL/GenBank/DDBJ whole genome shotgun (WGS) entry which is preliminary data.</text>
</comment>
<dbReference type="AlphaFoldDB" id="A0A1B7TJ81"/>
<feature type="transmembrane region" description="Helical" evidence="2">
    <location>
        <begin position="88"/>
        <end position="106"/>
    </location>
</feature>
<evidence type="ECO:0000256" key="1">
    <source>
        <dbReference type="SAM" id="MobiDB-lite"/>
    </source>
</evidence>
<name>A0A1B7TJ81_9ASCO</name>
<feature type="region of interest" description="Disordered" evidence="1">
    <location>
        <begin position="1"/>
        <end position="20"/>
    </location>
</feature>
<keyword evidence="4" id="KW-1185">Reference proteome</keyword>
<gene>
    <name evidence="3" type="ORF">HANVADRAFT_47001</name>
</gene>
<protein>
    <recommendedName>
        <fullName evidence="5">t-SNARE coiled-coil homology domain-containing protein</fullName>
    </recommendedName>
</protein>
<evidence type="ECO:0000313" key="4">
    <source>
        <dbReference type="Proteomes" id="UP000092321"/>
    </source>
</evidence>
<keyword evidence="2" id="KW-1133">Transmembrane helix</keyword>
<organism evidence="3 4">
    <name type="scientific">Hanseniaspora valbyensis NRRL Y-1626</name>
    <dbReference type="NCBI Taxonomy" id="766949"/>
    <lineage>
        <taxon>Eukaryota</taxon>
        <taxon>Fungi</taxon>
        <taxon>Dikarya</taxon>
        <taxon>Ascomycota</taxon>
        <taxon>Saccharomycotina</taxon>
        <taxon>Saccharomycetes</taxon>
        <taxon>Saccharomycodales</taxon>
        <taxon>Saccharomycodaceae</taxon>
        <taxon>Hanseniaspora</taxon>
    </lineage>
</organism>